<feature type="compositionally biased region" description="Low complexity" evidence="2">
    <location>
        <begin position="529"/>
        <end position="544"/>
    </location>
</feature>
<evidence type="ECO:0000313" key="6">
    <source>
        <dbReference type="EMBL" id="NEK58295.1"/>
    </source>
</evidence>
<feature type="domain" description="Cell envelope-related transcriptional attenuator" evidence="4">
    <location>
        <begin position="277"/>
        <end position="399"/>
    </location>
</feature>
<protein>
    <submittedName>
        <fullName evidence="6">LytR family transcriptional regulator</fullName>
    </submittedName>
</protein>
<reference evidence="6 7" key="1">
    <citation type="submission" date="2020-02" db="EMBL/GenBank/DDBJ databases">
        <title>Geodermatophilus sabuli CPCC 205279 I12A-02694.</title>
        <authorList>
            <person name="Jiang Z."/>
        </authorList>
    </citation>
    <scope>NUCLEOTIDE SEQUENCE [LARGE SCALE GENOMIC DNA]</scope>
    <source>
        <strain evidence="6 7">I12A-02694</strain>
    </source>
</reference>
<comment type="caution">
    <text evidence="6">The sequence shown here is derived from an EMBL/GenBank/DDBJ whole genome shotgun (WGS) entry which is preliminary data.</text>
</comment>
<feature type="region of interest" description="Disordered" evidence="2">
    <location>
        <begin position="1"/>
        <end position="200"/>
    </location>
</feature>
<evidence type="ECO:0000259" key="4">
    <source>
        <dbReference type="Pfam" id="PF03816"/>
    </source>
</evidence>
<dbReference type="InterPro" id="IPR027381">
    <property type="entry name" value="LytR/CpsA/Psr_C"/>
</dbReference>
<keyword evidence="7" id="KW-1185">Reference proteome</keyword>
<keyword evidence="3" id="KW-1133">Transmembrane helix</keyword>
<sequence>MGDERTRDDAGDGRSPGRFRGRRRPAARPPAGTGGPTREPITVEQLIARQGGEVGRRRAARTGEVPIPLAPGEAAPARRRGLPPVPGADHESRPVPGVDREARPVPGVDRESSPVAGVDRPSIAPEPAPPRSGLPPVPPSPRASQPLFPPLADQPGYRPSRPISPLPPIPGRDAPSVGATRLVPPGPRARRAARRAARSPGRRRVVRAALGLVVLVGVVVAYHLGLYFYVDQSIQRVQALAPEGPEVLAPGLQEGAATYLVVGTGLPGVDGPAAVATLLAHVSPDEQRAVLVSIPPTALVDTPVCQRPDGELREPATEAFATALLDGGPACMVRAVQQVSGLRIDHYLGVDLGRLPGMVDALGGVDVCLPAQSPAVAASANPLPAGTSDLAGEQASGYLTPGDASADVTGAAVAERAQLLLTSTLRTAMSLGTLANPVTLTRFLTEASDALTVDEDTNLGDLRTLAGTLGDLSGDQVQRTGLPVAQVGYVPAGTDQAYVLLDSTATRALFDQVIDDGRLPDALLAQPAADDAPADGAPPAEAAAPAPPTAEQPAAAPGPQALTVEPAAITVDVLNGTATGGLAATVGDLLRAQGFGVGQVGNELGAVNQTLVRFGPGAEEQARTVAAAVPGAVVQPSESIGGAVQLVLGPGYSTVVPVQVPPPAEVAPAPAETLAAPAAEPAASAAPVSCG</sequence>
<dbReference type="Gene3D" id="3.30.70.2390">
    <property type="match status" value="1"/>
</dbReference>
<dbReference type="Gene3D" id="3.40.630.190">
    <property type="entry name" value="LCP protein"/>
    <property type="match status" value="1"/>
</dbReference>
<dbReference type="InterPro" id="IPR004474">
    <property type="entry name" value="LytR_CpsA_psr"/>
</dbReference>
<feature type="transmembrane region" description="Helical" evidence="3">
    <location>
        <begin position="205"/>
        <end position="230"/>
    </location>
</feature>
<organism evidence="6 7">
    <name type="scientific">Geodermatophilus sabuli</name>
    <dbReference type="NCBI Taxonomy" id="1564158"/>
    <lineage>
        <taxon>Bacteria</taxon>
        <taxon>Bacillati</taxon>
        <taxon>Actinomycetota</taxon>
        <taxon>Actinomycetes</taxon>
        <taxon>Geodermatophilales</taxon>
        <taxon>Geodermatophilaceae</taxon>
        <taxon>Geodermatophilus</taxon>
    </lineage>
</organism>
<feature type="compositionally biased region" description="Basic residues" evidence="2">
    <location>
        <begin position="188"/>
        <end position="200"/>
    </location>
</feature>
<name>A0A7K3W097_9ACTN</name>
<dbReference type="Pfam" id="PF03816">
    <property type="entry name" value="LytR_cpsA_psr"/>
    <property type="match status" value="1"/>
</dbReference>
<feature type="compositionally biased region" description="Basic and acidic residues" evidence="2">
    <location>
        <begin position="1"/>
        <end position="12"/>
    </location>
</feature>
<feature type="compositionally biased region" description="Basic residues" evidence="2">
    <location>
        <begin position="17"/>
        <end position="26"/>
    </location>
</feature>
<dbReference type="InterPro" id="IPR050922">
    <property type="entry name" value="LytR/CpsA/Psr_CW_biosynth"/>
</dbReference>
<dbReference type="Pfam" id="PF13399">
    <property type="entry name" value="LytR_C"/>
    <property type="match status" value="1"/>
</dbReference>
<accession>A0A7K3W097</accession>
<dbReference type="EMBL" id="JAAGWF010000009">
    <property type="protein sequence ID" value="NEK58295.1"/>
    <property type="molecule type" value="Genomic_DNA"/>
</dbReference>
<dbReference type="RefSeq" id="WP_163481647.1">
    <property type="nucleotide sequence ID" value="NZ_JAAGWF010000009.1"/>
</dbReference>
<dbReference type="AlphaFoldDB" id="A0A7K3W097"/>
<dbReference type="PANTHER" id="PTHR33392">
    <property type="entry name" value="POLYISOPRENYL-TEICHOIC ACID--PEPTIDOGLYCAN TEICHOIC ACID TRANSFERASE TAGU"/>
    <property type="match status" value="1"/>
</dbReference>
<keyword evidence="3" id="KW-0472">Membrane</keyword>
<evidence type="ECO:0000256" key="2">
    <source>
        <dbReference type="SAM" id="MobiDB-lite"/>
    </source>
</evidence>
<evidence type="ECO:0000256" key="3">
    <source>
        <dbReference type="SAM" id="Phobius"/>
    </source>
</evidence>
<feature type="compositionally biased region" description="Pro residues" evidence="2">
    <location>
        <begin position="124"/>
        <end position="141"/>
    </location>
</feature>
<feature type="region of interest" description="Disordered" evidence="2">
    <location>
        <begin position="529"/>
        <end position="558"/>
    </location>
</feature>
<evidence type="ECO:0000313" key="7">
    <source>
        <dbReference type="Proteomes" id="UP000470246"/>
    </source>
</evidence>
<keyword evidence="3" id="KW-0812">Transmembrane</keyword>
<feature type="domain" description="LytR/CpsA/Psr regulator C-terminal" evidence="5">
    <location>
        <begin position="569"/>
        <end position="652"/>
    </location>
</feature>
<evidence type="ECO:0000259" key="5">
    <source>
        <dbReference type="Pfam" id="PF13399"/>
    </source>
</evidence>
<proteinExistence type="inferred from homology"/>
<gene>
    <name evidence="6" type="ORF">GCU56_10475</name>
</gene>
<dbReference type="Proteomes" id="UP000470246">
    <property type="component" value="Unassembled WGS sequence"/>
</dbReference>
<dbReference type="PANTHER" id="PTHR33392:SF6">
    <property type="entry name" value="POLYISOPRENYL-TEICHOIC ACID--PEPTIDOGLYCAN TEICHOIC ACID TRANSFERASE TAGU"/>
    <property type="match status" value="1"/>
</dbReference>
<feature type="compositionally biased region" description="Basic and acidic residues" evidence="2">
    <location>
        <begin position="88"/>
        <end position="112"/>
    </location>
</feature>
<comment type="similarity">
    <text evidence="1">Belongs to the LytR/CpsA/Psr (LCP) family.</text>
</comment>
<evidence type="ECO:0000256" key="1">
    <source>
        <dbReference type="ARBA" id="ARBA00006068"/>
    </source>
</evidence>
<dbReference type="NCBIfam" id="TIGR00350">
    <property type="entry name" value="lytR_cpsA_psr"/>
    <property type="match status" value="1"/>
</dbReference>